<sequence length="162" mass="18384">MAVLENTELPSKLTVKGDMMKSMNLHCLRLPFLLKILLISTIATLVVAIFELLLQQALFNWLAIYAIWDTLHEDYLGSYVMPFATALGEGALAVYIGKQQPLRTIFHTSSLWILVLCLHLGIFVKFLLDVPPLIIENFTAMTSIGIIMGVFLAGERYWIKRW</sequence>
<evidence type="ECO:0000256" key="1">
    <source>
        <dbReference type="SAM" id="Phobius"/>
    </source>
</evidence>
<evidence type="ECO:0000313" key="2">
    <source>
        <dbReference type="EMBL" id="MDR9900409.1"/>
    </source>
</evidence>
<feature type="transmembrane region" description="Helical" evidence="1">
    <location>
        <begin position="134"/>
        <end position="154"/>
    </location>
</feature>
<dbReference type="Proteomes" id="UP000667802">
    <property type="component" value="Unassembled WGS sequence"/>
</dbReference>
<organism evidence="2 3">
    <name type="scientific">Aetokthonos hydrillicola Thurmond2011</name>
    <dbReference type="NCBI Taxonomy" id="2712845"/>
    <lineage>
        <taxon>Bacteria</taxon>
        <taxon>Bacillati</taxon>
        <taxon>Cyanobacteriota</taxon>
        <taxon>Cyanophyceae</taxon>
        <taxon>Nostocales</taxon>
        <taxon>Hapalosiphonaceae</taxon>
        <taxon>Aetokthonos</taxon>
    </lineage>
</organism>
<keyword evidence="1" id="KW-0472">Membrane</keyword>
<dbReference type="RefSeq" id="WP_208343468.1">
    <property type="nucleotide sequence ID" value="NZ_CAWQFN010000320.1"/>
</dbReference>
<name>A0AAP5ME56_9CYAN</name>
<reference evidence="3" key="1">
    <citation type="journal article" date="2021" name="Science">
        <title>Hunting the eagle killer: A cyanobacterial neurotoxin causes vacuolar myelinopathy.</title>
        <authorList>
            <person name="Breinlinger S."/>
            <person name="Phillips T.J."/>
            <person name="Haram B.N."/>
            <person name="Mares J."/>
            <person name="Martinez Yerena J.A."/>
            <person name="Hrouzek P."/>
            <person name="Sobotka R."/>
            <person name="Henderson W.M."/>
            <person name="Schmieder P."/>
            <person name="Williams S.M."/>
            <person name="Lauderdale J.D."/>
            <person name="Wilde H.D."/>
            <person name="Gerrin W."/>
            <person name="Kust A."/>
            <person name="Washington J.W."/>
            <person name="Wagner C."/>
            <person name="Geier B."/>
            <person name="Liebeke M."/>
            <person name="Enke H."/>
            <person name="Niedermeyer T.H.J."/>
            <person name="Wilde S.B."/>
        </authorList>
    </citation>
    <scope>NUCLEOTIDE SEQUENCE [LARGE SCALE GENOMIC DNA]</scope>
    <source>
        <strain evidence="3">Thurmond2011</strain>
    </source>
</reference>
<keyword evidence="1" id="KW-0812">Transmembrane</keyword>
<evidence type="ECO:0000313" key="3">
    <source>
        <dbReference type="Proteomes" id="UP000667802"/>
    </source>
</evidence>
<comment type="caution">
    <text evidence="2">The sequence shown here is derived from an EMBL/GenBank/DDBJ whole genome shotgun (WGS) entry which is preliminary data.</text>
</comment>
<feature type="transmembrane region" description="Helical" evidence="1">
    <location>
        <begin position="75"/>
        <end position="97"/>
    </location>
</feature>
<dbReference type="EMBL" id="JAALHA020000034">
    <property type="protein sequence ID" value="MDR9900409.1"/>
    <property type="molecule type" value="Genomic_DNA"/>
</dbReference>
<proteinExistence type="predicted"/>
<keyword evidence="3" id="KW-1185">Reference proteome</keyword>
<gene>
    <name evidence="2" type="ORF">G7B40_038565</name>
</gene>
<feature type="transmembrane region" description="Helical" evidence="1">
    <location>
        <begin position="109"/>
        <end position="128"/>
    </location>
</feature>
<protein>
    <submittedName>
        <fullName evidence="2">Uncharacterized protein</fullName>
    </submittedName>
</protein>
<dbReference type="AlphaFoldDB" id="A0AAP5ME56"/>
<feature type="transmembrane region" description="Helical" evidence="1">
    <location>
        <begin position="32"/>
        <end position="55"/>
    </location>
</feature>
<accession>A0AAP5ME56</accession>
<keyword evidence="1" id="KW-1133">Transmembrane helix</keyword>